<dbReference type="InterPro" id="IPR001296">
    <property type="entry name" value="Glyco_trans_1"/>
</dbReference>
<feature type="domain" description="Glycosyl transferase family 1" evidence="5">
    <location>
        <begin position="250"/>
        <end position="397"/>
    </location>
</feature>
<sequence length="437" mass="46151">MHTSPVDQPGSGDAGGMNVYVWHLARALAHAGWLVDMATLDRDPSRSTGVRTTRVAPGVRLLAVSVPGAAGARKEELPRFAAPFGRALVEHYDDAAAPRVAHAHYWLSGIAGEVVAHALGIPLLLTLHTSAAAKNLRAGPDEPLEPREREDAERQLVARACRTVVNTPAERRQAVELSRADPARVLVIPPGVDPTVFHPPRTEAPEAPDAPGAPRTSGTRTGGPRPARRGPAVDGSPRPVAGAPQQGPAPFTVLCAGRMQPLKGQHVLIRALGQLHREHPDAPVRLLLAGAGSPEFLQRLHELAREQEVAGAVEFRGSLPRPELARLMGEVDAVAVPSSSETFGLVAVEAQACGTPVLATDVDGLRHAVRDGETGRLVPGRDPAVWAEVLHRAAREPAAWRGMSHAAVRRARELTWDDVAAAHAAAYRACAGDGPTA</sequence>
<accession>A0A495AAY3</accession>
<feature type="compositionally biased region" description="Low complexity" evidence="4">
    <location>
        <begin position="205"/>
        <end position="232"/>
    </location>
</feature>
<comment type="caution">
    <text evidence="7">The sequence shown here is derived from an EMBL/GenBank/DDBJ whole genome shotgun (WGS) entry which is preliminary data.</text>
</comment>
<dbReference type="Proteomes" id="UP000249516">
    <property type="component" value="Unassembled WGS sequence"/>
</dbReference>
<evidence type="ECO:0000256" key="3">
    <source>
        <dbReference type="ARBA" id="ARBA00022679"/>
    </source>
</evidence>
<dbReference type="EMBL" id="PNJG02000001">
    <property type="protein sequence ID" value="RKQ37209.1"/>
    <property type="molecule type" value="Genomic_DNA"/>
</dbReference>
<dbReference type="Gene3D" id="3.40.50.2000">
    <property type="entry name" value="Glycogen Phosphorylase B"/>
    <property type="match status" value="2"/>
</dbReference>
<feature type="region of interest" description="Disordered" evidence="4">
    <location>
        <begin position="189"/>
        <end position="246"/>
    </location>
</feature>
<evidence type="ECO:0000256" key="4">
    <source>
        <dbReference type="SAM" id="MobiDB-lite"/>
    </source>
</evidence>
<dbReference type="InterPro" id="IPR050194">
    <property type="entry name" value="Glycosyltransferase_grp1"/>
</dbReference>
<dbReference type="OrthoDB" id="9810929at2"/>
<keyword evidence="2" id="KW-0328">Glycosyltransferase</keyword>
<keyword evidence="3 7" id="KW-0808">Transferase</keyword>
<protein>
    <recommendedName>
        <fullName evidence="1">D-inositol 3-phosphate glycosyltransferase</fullName>
    </recommendedName>
</protein>
<gene>
    <name evidence="7" type="ORF">C1C97_004640</name>
</gene>
<reference evidence="7 8" key="1">
    <citation type="submission" date="2018-10" db="EMBL/GenBank/DDBJ databases">
        <title>Kocuria tytouropygialis sp. nov., isolated from the uropygial gland of an American barn owl (Tyto furcata).</title>
        <authorList>
            <person name="Braun M.S."/>
            <person name="Wang E."/>
            <person name="Zimmermann S."/>
            <person name="Wagner H."/>
            <person name="Wink M."/>
        </authorList>
    </citation>
    <scope>NUCLEOTIDE SEQUENCE [LARGE SCALE GENOMIC DNA]</scope>
    <source>
        <strain evidence="7 8">442</strain>
    </source>
</reference>
<dbReference type="Pfam" id="PF00534">
    <property type="entry name" value="Glycos_transf_1"/>
    <property type="match status" value="1"/>
</dbReference>
<dbReference type="SUPFAM" id="SSF53756">
    <property type="entry name" value="UDP-Glycosyltransferase/glycogen phosphorylase"/>
    <property type="match status" value="1"/>
</dbReference>
<evidence type="ECO:0000256" key="1">
    <source>
        <dbReference type="ARBA" id="ARBA00021292"/>
    </source>
</evidence>
<dbReference type="PANTHER" id="PTHR45947:SF3">
    <property type="entry name" value="SULFOQUINOVOSYL TRANSFERASE SQD2"/>
    <property type="match status" value="1"/>
</dbReference>
<evidence type="ECO:0000256" key="2">
    <source>
        <dbReference type="ARBA" id="ARBA00022676"/>
    </source>
</evidence>
<dbReference type="AlphaFoldDB" id="A0A495AAY3"/>
<dbReference type="Pfam" id="PF13579">
    <property type="entry name" value="Glyco_trans_4_4"/>
    <property type="match status" value="1"/>
</dbReference>
<dbReference type="InterPro" id="IPR028098">
    <property type="entry name" value="Glyco_trans_4-like_N"/>
</dbReference>
<dbReference type="PANTHER" id="PTHR45947">
    <property type="entry name" value="SULFOQUINOVOSYL TRANSFERASE SQD2"/>
    <property type="match status" value="1"/>
</dbReference>
<evidence type="ECO:0000313" key="8">
    <source>
        <dbReference type="Proteomes" id="UP000249516"/>
    </source>
</evidence>
<evidence type="ECO:0000259" key="5">
    <source>
        <dbReference type="Pfam" id="PF00534"/>
    </source>
</evidence>
<proteinExistence type="predicted"/>
<name>A0A495AAY3_9MICC</name>
<feature type="domain" description="Glycosyltransferase subfamily 4-like N-terminal" evidence="6">
    <location>
        <begin position="15"/>
        <end position="191"/>
    </location>
</feature>
<organism evidence="7 8">
    <name type="scientific">Kocuria tytonis</name>
    <dbReference type="NCBI Taxonomy" id="2054280"/>
    <lineage>
        <taxon>Bacteria</taxon>
        <taxon>Bacillati</taxon>
        <taxon>Actinomycetota</taxon>
        <taxon>Actinomycetes</taxon>
        <taxon>Micrococcales</taxon>
        <taxon>Micrococcaceae</taxon>
        <taxon>Kocuria</taxon>
    </lineage>
</organism>
<evidence type="ECO:0000259" key="6">
    <source>
        <dbReference type="Pfam" id="PF13579"/>
    </source>
</evidence>
<keyword evidence="8" id="KW-1185">Reference proteome</keyword>
<evidence type="ECO:0000313" key="7">
    <source>
        <dbReference type="EMBL" id="RKQ37209.1"/>
    </source>
</evidence>
<dbReference type="GO" id="GO:0016758">
    <property type="term" value="F:hexosyltransferase activity"/>
    <property type="evidence" value="ECO:0007669"/>
    <property type="project" value="TreeGrafter"/>
</dbReference>
<dbReference type="GO" id="GO:1901137">
    <property type="term" value="P:carbohydrate derivative biosynthetic process"/>
    <property type="evidence" value="ECO:0007669"/>
    <property type="project" value="UniProtKB-ARBA"/>
</dbReference>